<reference evidence="1" key="1">
    <citation type="submission" date="2021-03" db="EMBL/GenBank/DDBJ databases">
        <title>Draft genome sequence of rust myrtle Austropuccinia psidii MF-1, a brazilian biotype.</title>
        <authorList>
            <person name="Quecine M.C."/>
            <person name="Pachon D.M.R."/>
            <person name="Bonatelli M.L."/>
            <person name="Correr F.H."/>
            <person name="Franceschini L.M."/>
            <person name="Leite T.F."/>
            <person name="Margarido G.R.A."/>
            <person name="Almeida C.A."/>
            <person name="Ferrarezi J.A."/>
            <person name="Labate C.A."/>
        </authorList>
    </citation>
    <scope>NUCLEOTIDE SEQUENCE</scope>
    <source>
        <strain evidence="1">MF-1</strain>
    </source>
</reference>
<protein>
    <submittedName>
        <fullName evidence="1">Uncharacterized protein</fullName>
    </submittedName>
</protein>
<dbReference type="OrthoDB" id="2444439at2759"/>
<proteinExistence type="predicted"/>
<dbReference type="AlphaFoldDB" id="A0A9Q3DXH4"/>
<dbReference type="Proteomes" id="UP000765509">
    <property type="component" value="Unassembled WGS sequence"/>
</dbReference>
<sequence>IPYVEIKTSACLVGMHQDWLSFGIISEHSEIPLKTFYNAFCRYEQIGTVKTQKK</sequence>
<keyword evidence="2" id="KW-1185">Reference proteome</keyword>
<feature type="non-terminal residue" evidence="1">
    <location>
        <position position="1"/>
    </location>
</feature>
<organism evidence="1 2">
    <name type="scientific">Austropuccinia psidii MF-1</name>
    <dbReference type="NCBI Taxonomy" id="1389203"/>
    <lineage>
        <taxon>Eukaryota</taxon>
        <taxon>Fungi</taxon>
        <taxon>Dikarya</taxon>
        <taxon>Basidiomycota</taxon>
        <taxon>Pucciniomycotina</taxon>
        <taxon>Pucciniomycetes</taxon>
        <taxon>Pucciniales</taxon>
        <taxon>Sphaerophragmiaceae</taxon>
        <taxon>Austropuccinia</taxon>
    </lineage>
</organism>
<evidence type="ECO:0000313" key="2">
    <source>
        <dbReference type="Proteomes" id="UP000765509"/>
    </source>
</evidence>
<accession>A0A9Q3DXH4</accession>
<feature type="non-terminal residue" evidence="1">
    <location>
        <position position="54"/>
    </location>
</feature>
<dbReference type="EMBL" id="AVOT02021997">
    <property type="protein sequence ID" value="MBW0511114.1"/>
    <property type="molecule type" value="Genomic_DNA"/>
</dbReference>
<comment type="caution">
    <text evidence="1">The sequence shown here is derived from an EMBL/GenBank/DDBJ whole genome shotgun (WGS) entry which is preliminary data.</text>
</comment>
<gene>
    <name evidence="1" type="ORF">O181_050829</name>
</gene>
<name>A0A9Q3DXH4_9BASI</name>
<evidence type="ECO:0000313" key="1">
    <source>
        <dbReference type="EMBL" id="MBW0511114.1"/>
    </source>
</evidence>